<evidence type="ECO:0000313" key="2">
    <source>
        <dbReference type="EMBL" id="KUN90182.1"/>
    </source>
</evidence>
<protein>
    <submittedName>
        <fullName evidence="2">Sugar phosphotransferase</fullName>
    </submittedName>
</protein>
<organism evidence="2 3">
    <name type="scientific">Streptomyces bungoensis</name>
    <dbReference type="NCBI Taxonomy" id="285568"/>
    <lineage>
        <taxon>Bacteria</taxon>
        <taxon>Bacillati</taxon>
        <taxon>Actinomycetota</taxon>
        <taxon>Actinomycetes</taxon>
        <taxon>Kitasatosporales</taxon>
        <taxon>Streptomycetaceae</taxon>
        <taxon>Streptomyces</taxon>
    </lineage>
</organism>
<dbReference type="PANTHER" id="PTHR24045:SF0">
    <property type="entry name" value="N-ACETYLGLUCOSAMINE-1-PHOSPHOTRANSFERASE SUBUNITS ALPHA_BETA"/>
    <property type="match status" value="1"/>
</dbReference>
<keyword evidence="3" id="KW-1185">Reference proteome</keyword>
<evidence type="ECO:0000313" key="3">
    <source>
        <dbReference type="Proteomes" id="UP000053024"/>
    </source>
</evidence>
<dbReference type="OrthoDB" id="3918864at2"/>
<name>A0A101TD66_9ACTN</name>
<evidence type="ECO:0000256" key="1">
    <source>
        <dbReference type="ARBA" id="ARBA00022679"/>
    </source>
</evidence>
<dbReference type="AlphaFoldDB" id="A0A101TD66"/>
<dbReference type="InterPro" id="IPR047141">
    <property type="entry name" value="Stealth"/>
</dbReference>
<comment type="caution">
    <text evidence="2">The sequence shown here is derived from an EMBL/GenBank/DDBJ whole genome shotgun (WGS) entry which is preliminary data.</text>
</comment>
<gene>
    <name evidence="2" type="ORF">AQJ66_00880</name>
</gene>
<dbReference type="GO" id="GO:0016740">
    <property type="term" value="F:transferase activity"/>
    <property type="evidence" value="ECO:0007669"/>
    <property type="project" value="UniProtKB-KW"/>
</dbReference>
<reference evidence="2 3" key="1">
    <citation type="submission" date="2015-10" db="EMBL/GenBank/DDBJ databases">
        <title>Draft genome sequence of Streptomyces bungoensis DSM 41781, type strain for the species Streptomyces bungoensis.</title>
        <authorList>
            <person name="Ruckert C."/>
            <person name="Winkler A."/>
            <person name="Kalinowski J."/>
            <person name="Kampfer P."/>
            <person name="Glaeser S."/>
        </authorList>
    </citation>
    <scope>NUCLEOTIDE SEQUENCE [LARGE SCALE GENOMIC DNA]</scope>
    <source>
        <strain evidence="2 3">DSM 41781</strain>
    </source>
</reference>
<dbReference type="RefSeq" id="WP_061914857.1">
    <property type="nucleotide sequence ID" value="NZ_JBEYBH010000003.1"/>
</dbReference>
<keyword evidence="1 2" id="KW-0808">Transferase</keyword>
<dbReference type="EMBL" id="LMWX01000002">
    <property type="protein sequence ID" value="KUN90182.1"/>
    <property type="molecule type" value="Genomic_DNA"/>
</dbReference>
<proteinExistence type="predicted"/>
<sequence>MPDPTSMSSAGHVYKRFVPQPVRSAAATTVPAGVRRKVKGQLARTLRRREARLHRRALRRVRRAGLGSSERRTTAYDGRVGHVHTGLTADLARRFDHDLVTQALDAAEIPWFAVPALDDRRICLAVEQRNKGAVRRVLRALLEEHTGYVVSVSPAQGDTKEIPGSHLKAWKHYGKARVIRLVWLRTDPTENLWVGEDQGIEIEFWTADTALGTERLIGPRPNRVQRAVPSDAPGVEIGLDRLSGYCDIDGDLEPTITLETFDVIRLEEIDFPVDAVLLWQHPTAWGEELLRAALRSLHQYAPWVDVVHVIAEAEPPAWLRTGERLTVVRARPGAEWQLHLLPDVAEHFLLLRPGAVLGRPVRPFDYFTPNGQSRPRRGPWNAQESFAPWSSAAYSATGRITAHGYAHGSQPYRVQTFARLAATGSAPLHLPDGQHAPAVPGTHPLDGVAHHLAHTNGLAEPSGEASTALHAALPGIRPHLERLLVRRDTQQIHLFGLGSDEAHARGGTRAVVDFLHRYFPVTSPFEHEQATVASAVPSGEAVGRR</sequence>
<dbReference type="PANTHER" id="PTHR24045">
    <property type="match status" value="1"/>
</dbReference>
<accession>A0A101TD66</accession>
<dbReference type="Proteomes" id="UP000053024">
    <property type="component" value="Unassembled WGS sequence"/>
</dbReference>
<dbReference type="STRING" id="285568.AQJ66_00880"/>